<evidence type="ECO:0000313" key="2">
    <source>
        <dbReference type="Proteomes" id="UP000607653"/>
    </source>
</evidence>
<dbReference type="Proteomes" id="UP000607653">
    <property type="component" value="Unassembled WGS sequence"/>
</dbReference>
<proteinExistence type="predicted"/>
<dbReference type="AlphaFoldDB" id="A0A822ZSQ2"/>
<gene>
    <name evidence="1" type="ORF">HUJ06_004186</name>
</gene>
<protein>
    <submittedName>
        <fullName evidence="1">Uncharacterized protein</fullName>
    </submittedName>
</protein>
<name>A0A822ZSQ2_NELNU</name>
<evidence type="ECO:0000313" key="1">
    <source>
        <dbReference type="EMBL" id="DAD45956.1"/>
    </source>
</evidence>
<comment type="caution">
    <text evidence="1">The sequence shown here is derived from an EMBL/GenBank/DDBJ whole genome shotgun (WGS) entry which is preliminary data.</text>
</comment>
<organism evidence="1 2">
    <name type="scientific">Nelumbo nucifera</name>
    <name type="common">Sacred lotus</name>
    <dbReference type="NCBI Taxonomy" id="4432"/>
    <lineage>
        <taxon>Eukaryota</taxon>
        <taxon>Viridiplantae</taxon>
        <taxon>Streptophyta</taxon>
        <taxon>Embryophyta</taxon>
        <taxon>Tracheophyta</taxon>
        <taxon>Spermatophyta</taxon>
        <taxon>Magnoliopsida</taxon>
        <taxon>Proteales</taxon>
        <taxon>Nelumbonaceae</taxon>
        <taxon>Nelumbo</taxon>
    </lineage>
</organism>
<keyword evidence="2" id="KW-1185">Reference proteome</keyword>
<accession>A0A822ZSQ2</accession>
<reference evidence="1 2" key="1">
    <citation type="journal article" date="2020" name="Mol. Biol. Evol.">
        <title>Distinct Expression and Methylation Patterns for Genes with Different Fates following a Single Whole-Genome Duplication in Flowering Plants.</title>
        <authorList>
            <person name="Shi T."/>
            <person name="Rahmani R.S."/>
            <person name="Gugger P.F."/>
            <person name="Wang M."/>
            <person name="Li H."/>
            <person name="Zhang Y."/>
            <person name="Li Z."/>
            <person name="Wang Q."/>
            <person name="Van de Peer Y."/>
            <person name="Marchal K."/>
            <person name="Chen J."/>
        </authorList>
    </citation>
    <scope>NUCLEOTIDE SEQUENCE [LARGE SCALE GENOMIC DNA]</scope>
    <source>
        <tissue evidence="1">Leaf</tissue>
    </source>
</reference>
<sequence>MFFYSSFFSLFCPFSSSLNHLVQRKIKKNLQDKYFACRTKMVVSCTASKSGRKPM</sequence>
<dbReference type="EMBL" id="DUZY01000007">
    <property type="protein sequence ID" value="DAD45956.1"/>
    <property type="molecule type" value="Genomic_DNA"/>
</dbReference>